<gene>
    <name evidence="2" type="ORF">CTAYLR_000108</name>
</gene>
<evidence type="ECO:0000313" key="2">
    <source>
        <dbReference type="EMBL" id="KAJ8605630.1"/>
    </source>
</evidence>
<reference evidence="2" key="1">
    <citation type="submission" date="2023-01" db="EMBL/GenBank/DDBJ databases">
        <title>Metagenome sequencing of chrysophaentin producing Chrysophaeum taylorii.</title>
        <authorList>
            <person name="Davison J."/>
            <person name="Bewley C."/>
        </authorList>
    </citation>
    <scope>NUCLEOTIDE SEQUENCE</scope>
    <source>
        <strain evidence="2">NIES-1699</strain>
    </source>
</reference>
<dbReference type="GO" id="GO:0005829">
    <property type="term" value="C:cytosol"/>
    <property type="evidence" value="ECO:0007669"/>
    <property type="project" value="TreeGrafter"/>
</dbReference>
<organism evidence="2 3">
    <name type="scientific">Chrysophaeum taylorii</name>
    <dbReference type="NCBI Taxonomy" id="2483200"/>
    <lineage>
        <taxon>Eukaryota</taxon>
        <taxon>Sar</taxon>
        <taxon>Stramenopiles</taxon>
        <taxon>Ochrophyta</taxon>
        <taxon>Pelagophyceae</taxon>
        <taxon>Pelagomonadales</taxon>
        <taxon>Pelagomonadaceae</taxon>
        <taxon>Chrysophaeum</taxon>
    </lineage>
</organism>
<dbReference type="InterPro" id="IPR050744">
    <property type="entry name" value="AI-2_Isomerase_LsrG"/>
</dbReference>
<dbReference type="Pfam" id="PF03992">
    <property type="entry name" value="ABM"/>
    <property type="match status" value="1"/>
</dbReference>
<keyword evidence="3" id="KW-1185">Reference proteome</keyword>
<dbReference type="PANTHER" id="PTHR33336">
    <property type="entry name" value="QUINOL MONOOXYGENASE YGIN-RELATED"/>
    <property type="match status" value="1"/>
</dbReference>
<comment type="caution">
    <text evidence="2">The sequence shown here is derived from an EMBL/GenBank/DDBJ whole genome shotgun (WGS) entry which is preliminary data.</text>
</comment>
<dbReference type="InterPro" id="IPR011008">
    <property type="entry name" value="Dimeric_a/b-barrel"/>
</dbReference>
<dbReference type="Gene3D" id="3.30.70.100">
    <property type="match status" value="1"/>
</dbReference>
<evidence type="ECO:0000313" key="3">
    <source>
        <dbReference type="Proteomes" id="UP001230188"/>
    </source>
</evidence>
<dbReference type="EMBL" id="JAQMWT010000314">
    <property type="protein sequence ID" value="KAJ8605630.1"/>
    <property type="molecule type" value="Genomic_DNA"/>
</dbReference>
<proteinExistence type="predicted"/>
<dbReference type="PROSITE" id="PS51725">
    <property type="entry name" value="ABM"/>
    <property type="match status" value="1"/>
</dbReference>
<dbReference type="Proteomes" id="UP001230188">
    <property type="component" value="Unassembled WGS sequence"/>
</dbReference>
<sequence>MAPIAVIMKIEVEGSRLNEFLDIMRRDAVGSRSEPGCLRFDLLEERDKPNSYVFYEVYRNGDAVAFHQHQPHYKACADFTGVVRREATFATAVDFR</sequence>
<dbReference type="GO" id="GO:0016491">
    <property type="term" value="F:oxidoreductase activity"/>
    <property type="evidence" value="ECO:0007669"/>
    <property type="project" value="TreeGrafter"/>
</dbReference>
<protein>
    <recommendedName>
        <fullName evidence="1">ABM domain-containing protein</fullName>
    </recommendedName>
</protein>
<evidence type="ECO:0000259" key="1">
    <source>
        <dbReference type="PROSITE" id="PS51725"/>
    </source>
</evidence>
<feature type="domain" description="ABM" evidence="1">
    <location>
        <begin position="4"/>
        <end position="93"/>
    </location>
</feature>
<dbReference type="PANTHER" id="PTHR33336:SF1">
    <property type="entry name" value="(4S)-4-HYDROXY-5-PHOSPHONOOXYPENTANE-2,3-DIONE ISOMERASE"/>
    <property type="match status" value="1"/>
</dbReference>
<accession>A0AAD7UHE5</accession>
<dbReference type="AlphaFoldDB" id="A0AAD7UHE5"/>
<dbReference type="InterPro" id="IPR007138">
    <property type="entry name" value="ABM_dom"/>
</dbReference>
<name>A0AAD7UHE5_9STRA</name>
<dbReference type="SUPFAM" id="SSF54909">
    <property type="entry name" value="Dimeric alpha+beta barrel"/>
    <property type="match status" value="1"/>
</dbReference>